<dbReference type="AlphaFoldDB" id="A0A5N7C8H7"/>
<accession>A0A5N7C8H7</accession>
<dbReference type="OrthoDB" id="1879366at2759"/>
<keyword evidence="3" id="KW-0862">Zinc</keyword>
<dbReference type="Pfam" id="PF00107">
    <property type="entry name" value="ADH_zinc_N"/>
    <property type="match status" value="1"/>
</dbReference>
<keyword evidence="4" id="KW-0560">Oxidoreductase</keyword>
<sequence length="272" mass="29776">MRFVQDVITAPPVMMPEPCISILKLLTHTTGRDQYCRSRKTYGFHHFDNGCFRHGAVWDANCVYPIPDELDSVSAAPLMCAGATVWSVLTRFRICPNDRVGVMGKGGLGHLAIKLAAAKGCEVVTLSGSESKRQEAIEFGASEYHVFSSGSPPSKDFKPLKHLLLCGNVDVDYSSLLPLIDSCGSVYPLTATFEPSGIPTLQFAFKGIWIQGSHVASRDDIRSLLEFAVQKKIVPNVITFPLTIDGIEGAMQTLRDGNMRYRGVLVRKGLEV</sequence>
<feature type="domain" description="Alcohol dehydrogenase-like C-terminal" evidence="5">
    <location>
        <begin position="107"/>
        <end position="228"/>
    </location>
</feature>
<gene>
    <name evidence="6" type="ORF">BDV23DRAFT_155389</name>
</gene>
<dbReference type="Proteomes" id="UP000326877">
    <property type="component" value="Unassembled WGS sequence"/>
</dbReference>
<dbReference type="SUPFAM" id="SSF51735">
    <property type="entry name" value="NAD(P)-binding Rossmann-fold domains"/>
    <property type="match status" value="1"/>
</dbReference>
<dbReference type="InterPro" id="IPR013149">
    <property type="entry name" value="ADH-like_C"/>
</dbReference>
<organism evidence="6">
    <name type="scientific">Petromyces alliaceus</name>
    <name type="common">Aspergillus alliaceus</name>
    <dbReference type="NCBI Taxonomy" id="209559"/>
    <lineage>
        <taxon>Eukaryota</taxon>
        <taxon>Fungi</taxon>
        <taxon>Dikarya</taxon>
        <taxon>Ascomycota</taxon>
        <taxon>Pezizomycotina</taxon>
        <taxon>Eurotiomycetes</taxon>
        <taxon>Eurotiomycetidae</taxon>
        <taxon>Eurotiales</taxon>
        <taxon>Aspergillaceae</taxon>
        <taxon>Aspergillus</taxon>
        <taxon>Aspergillus subgen. Circumdati</taxon>
    </lineage>
</organism>
<dbReference type="PANTHER" id="PTHR42683">
    <property type="entry name" value="ALDEHYDE REDUCTASE"/>
    <property type="match status" value="1"/>
</dbReference>
<dbReference type="InterPro" id="IPR011032">
    <property type="entry name" value="GroES-like_sf"/>
</dbReference>
<dbReference type="InterPro" id="IPR047109">
    <property type="entry name" value="CAD-like"/>
</dbReference>
<evidence type="ECO:0000256" key="3">
    <source>
        <dbReference type="ARBA" id="ARBA00022833"/>
    </source>
</evidence>
<dbReference type="Gene3D" id="3.90.180.10">
    <property type="entry name" value="Medium-chain alcohol dehydrogenases, catalytic domain"/>
    <property type="match status" value="1"/>
</dbReference>
<evidence type="ECO:0000256" key="4">
    <source>
        <dbReference type="ARBA" id="ARBA00023002"/>
    </source>
</evidence>
<dbReference type="GO" id="GO:0016616">
    <property type="term" value="F:oxidoreductase activity, acting on the CH-OH group of donors, NAD or NADP as acceptor"/>
    <property type="evidence" value="ECO:0007669"/>
    <property type="project" value="InterPro"/>
</dbReference>
<evidence type="ECO:0000256" key="2">
    <source>
        <dbReference type="ARBA" id="ARBA00022723"/>
    </source>
</evidence>
<name>A0A5N7C8H7_PETAA</name>
<dbReference type="EMBL" id="ML735255">
    <property type="protein sequence ID" value="KAE8390440.1"/>
    <property type="molecule type" value="Genomic_DNA"/>
</dbReference>
<reference evidence="6" key="1">
    <citation type="submission" date="2019-04" db="EMBL/GenBank/DDBJ databases">
        <title>Friends and foes A comparative genomics studyof 23 Aspergillus species from section Flavi.</title>
        <authorList>
            <consortium name="DOE Joint Genome Institute"/>
            <person name="Kjaerbolling I."/>
            <person name="Vesth T."/>
            <person name="Frisvad J.C."/>
            <person name="Nybo J.L."/>
            <person name="Theobald S."/>
            <person name="Kildgaard S."/>
            <person name="Isbrandt T."/>
            <person name="Kuo A."/>
            <person name="Sato A."/>
            <person name="Lyhne E.K."/>
            <person name="Kogle M.E."/>
            <person name="Wiebenga A."/>
            <person name="Kun R.S."/>
            <person name="Lubbers R.J."/>
            <person name="Makela M.R."/>
            <person name="Barry K."/>
            <person name="Chovatia M."/>
            <person name="Clum A."/>
            <person name="Daum C."/>
            <person name="Haridas S."/>
            <person name="He G."/>
            <person name="LaButti K."/>
            <person name="Lipzen A."/>
            <person name="Mondo S."/>
            <person name="Riley R."/>
            <person name="Salamov A."/>
            <person name="Simmons B.A."/>
            <person name="Magnuson J.K."/>
            <person name="Henrissat B."/>
            <person name="Mortensen U.H."/>
            <person name="Larsen T.O."/>
            <person name="Devries R.P."/>
            <person name="Grigoriev I.V."/>
            <person name="Machida M."/>
            <person name="Baker S.E."/>
            <person name="Andersen M.R."/>
        </authorList>
    </citation>
    <scope>NUCLEOTIDE SEQUENCE [LARGE SCALE GENOMIC DNA]</scope>
    <source>
        <strain evidence="6">IBT 14317</strain>
    </source>
</reference>
<dbReference type="SUPFAM" id="SSF50129">
    <property type="entry name" value="GroES-like"/>
    <property type="match status" value="1"/>
</dbReference>
<evidence type="ECO:0000259" key="5">
    <source>
        <dbReference type="Pfam" id="PF00107"/>
    </source>
</evidence>
<protein>
    <recommendedName>
        <fullName evidence="5">Alcohol dehydrogenase-like C-terminal domain-containing protein</fullName>
    </recommendedName>
</protein>
<proteinExistence type="predicted"/>
<dbReference type="InterPro" id="IPR036291">
    <property type="entry name" value="NAD(P)-bd_dom_sf"/>
</dbReference>
<evidence type="ECO:0000256" key="1">
    <source>
        <dbReference type="ARBA" id="ARBA00001947"/>
    </source>
</evidence>
<comment type="cofactor">
    <cofactor evidence="1">
        <name>Zn(2+)</name>
        <dbReference type="ChEBI" id="CHEBI:29105"/>
    </cofactor>
</comment>
<dbReference type="Gene3D" id="3.40.50.720">
    <property type="entry name" value="NAD(P)-binding Rossmann-like Domain"/>
    <property type="match status" value="1"/>
</dbReference>
<dbReference type="GO" id="GO:0046872">
    <property type="term" value="F:metal ion binding"/>
    <property type="evidence" value="ECO:0007669"/>
    <property type="project" value="UniProtKB-KW"/>
</dbReference>
<keyword evidence="2" id="KW-0479">Metal-binding</keyword>
<evidence type="ECO:0000313" key="6">
    <source>
        <dbReference type="EMBL" id="KAE8390440.1"/>
    </source>
</evidence>
<dbReference type="FunFam" id="3.40.50.720:FF:000022">
    <property type="entry name" value="Cinnamyl alcohol dehydrogenase"/>
    <property type="match status" value="1"/>
</dbReference>